<dbReference type="VEuPathDB" id="FungiDB:H257_19010"/>
<dbReference type="InterPro" id="IPR029058">
    <property type="entry name" value="AB_hydrolase_fold"/>
</dbReference>
<protein>
    <recommendedName>
        <fullName evidence="1">AB hydrolase-1 domain-containing protein</fullName>
    </recommendedName>
</protein>
<gene>
    <name evidence="2" type="ORF">DYB26_013665</name>
</gene>
<name>A0A418EZ29_APHAT</name>
<comment type="caution">
    <text evidence="2">The sequence shown here is derived from an EMBL/GenBank/DDBJ whole genome shotgun (WGS) entry which is preliminary data.</text>
</comment>
<dbReference type="PRINTS" id="PR00111">
    <property type="entry name" value="ABHYDROLASE"/>
</dbReference>
<dbReference type="Proteomes" id="UP000286510">
    <property type="component" value="Unassembled WGS sequence"/>
</dbReference>
<dbReference type="InterPro" id="IPR050266">
    <property type="entry name" value="AB_hydrolase_sf"/>
</dbReference>
<proteinExistence type="predicted"/>
<dbReference type="Pfam" id="PF12697">
    <property type="entry name" value="Abhydrolase_6"/>
    <property type="match status" value="1"/>
</dbReference>
<evidence type="ECO:0000313" key="3">
    <source>
        <dbReference type="Proteomes" id="UP000286510"/>
    </source>
</evidence>
<evidence type="ECO:0000313" key="2">
    <source>
        <dbReference type="EMBL" id="RHZ21307.1"/>
    </source>
</evidence>
<dbReference type="InterPro" id="IPR000073">
    <property type="entry name" value="AB_hydrolase_1"/>
</dbReference>
<sequence length="531" mass="58921">KQTLSLDELADPVVIKRIHEIRNRLASSVCRRVSDASWYDNNSFVLKHLSELPGGMREAVSSLFVARAAIHPYDFLPEALWGCSADIMGLTRALDRDIFVFAERDHGASFVKYTFDGQDLRRILLPTDQWEVEFKVSGSSACCIYLQGYIPAPVCFQTGPSAPQVLSTLTSVIALSDLLAAAELVMKRRRASIGFSRRFLYAGWYKWAYLDSKARPNTSTESELHQPTVVLVHGFSSDKDAWLPIAKYLIHQGYRVVMPDLPGHGATTPVCSSHNYGVDAQVANLLSFLSALQAATRPPLRSNRATPTPIHLVGYSMGGLIAGLFAATFPRLVRTLTLLCPAGISMPTPSPVVALFDDTGLRLMEASTVQHMDDLLRYAQGPTTTKLKRQNSRVVVHMYAKIQAARRDVVSKIFDDLEPERSTLEDQLHRIEADTLVLWGAQDQILDVSCAHQVRSKGFRTIVVEGCGHDITQVRPQLCATHINRMISRDIRRSTTRGVDLSQSACTSYSTTMDSASTLDADFMEVSPWDY</sequence>
<accession>A0A418EZ29</accession>
<organism evidence="2 3">
    <name type="scientific">Aphanomyces astaci</name>
    <name type="common">Crayfish plague agent</name>
    <dbReference type="NCBI Taxonomy" id="112090"/>
    <lineage>
        <taxon>Eukaryota</taxon>
        <taxon>Sar</taxon>
        <taxon>Stramenopiles</taxon>
        <taxon>Oomycota</taxon>
        <taxon>Saprolegniomycetes</taxon>
        <taxon>Saprolegniales</taxon>
        <taxon>Verrucalvaceae</taxon>
        <taxon>Aphanomyces</taxon>
    </lineage>
</organism>
<dbReference type="AlphaFoldDB" id="A0A418EZ29"/>
<feature type="non-terminal residue" evidence="2">
    <location>
        <position position="1"/>
    </location>
</feature>
<dbReference type="SUPFAM" id="SSF53474">
    <property type="entry name" value="alpha/beta-Hydrolases"/>
    <property type="match status" value="1"/>
</dbReference>
<dbReference type="VEuPathDB" id="FungiDB:H257_09038"/>
<dbReference type="Gene3D" id="3.40.50.1820">
    <property type="entry name" value="alpha/beta hydrolase"/>
    <property type="match status" value="1"/>
</dbReference>
<feature type="domain" description="AB hydrolase-1" evidence="1">
    <location>
        <begin position="229"/>
        <end position="480"/>
    </location>
</feature>
<dbReference type="PANTHER" id="PTHR43798">
    <property type="entry name" value="MONOACYLGLYCEROL LIPASE"/>
    <property type="match status" value="1"/>
</dbReference>
<evidence type="ECO:0000259" key="1">
    <source>
        <dbReference type="Pfam" id="PF12697"/>
    </source>
</evidence>
<dbReference type="GO" id="GO:0016020">
    <property type="term" value="C:membrane"/>
    <property type="evidence" value="ECO:0007669"/>
    <property type="project" value="TreeGrafter"/>
</dbReference>
<reference evidence="2 3" key="1">
    <citation type="submission" date="2018-08" db="EMBL/GenBank/DDBJ databases">
        <title>Aphanomyces genome sequencing and annotation.</title>
        <authorList>
            <person name="Minardi D."/>
            <person name="Oidtmann B."/>
            <person name="Van Der Giezen M."/>
            <person name="Studholme D.J."/>
        </authorList>
    </citation>
    <scope>NUCLEOTIDE SEQUENCE [LARGE SCALE GENOMIC DNA]</scope>
    <source>
        <strain evidence="2 3">FDL457</strain>
    </source>
</reference>
<dbReference type="EMBL" id="QUTF01012815">
    <property type="protein sequence ID" value="RHZ21307.1"/>
    <property type="molecule type" value="Genomic_DNA"/>
</dbReference>
<dbReference type="PANTHER" id="PTHR43798:SF33">
    <property type="entry name" value="HYDROLASE, PUTATIVE (AFU_ORTHOLOGUE AFUA_2G14860)-RELATED"/>
    <property type="match status" value="1"/>
</dbReference>